<organism evidence="3 4">
    <name type="scientific">Reticulomyxa filosa</name>
    <dbReference type="NCBI Taxonomy" id="46433"/>
    <lineage>
        <taxon>Eukaryota</taxon>
        <taxon>Sar</taxon>
        <taxon>Rhizaria</taxon>
        <taxon>Retaria</taxon>
        <taxon>Foraminifera</taxon>
        <taxon>Monothalamids</taxon>
        <taxon>Reticulomyxidae</taxon>
        <taxon>Reticulomyxa</taxon>
    </lineage>
</organism>
<keyword evidence="4" id="KW-1185">Reference proteome</keyword>
<protein>
    <recommendedName>
        <fullName evidence="2">AAA+ ATPase domain-containing protein</fullName>
    </recommendedName>
</protein>
<dbReference type="SUPFAM" id="SSF52540">
    <property type="entry name" value="P-loop containing nucleoside triphosphate hydrolases"/>
    <property type="match status" value="1"/>
</dbReference>
<reference evidence="3 4" key="1">
    <citation type="journal article" date="2013" name="Curr. Biol.">
        <title>The Genome of the Foraminiferan Reticulomyxa filosa.</title>
        <authorList>
            <person name="Glockner G."/>
            <person name="Hulsmann N."/>
            <person name="Schleicher M."/>
            <person name="Noegel A.A."/>
            <person name="Eichinger L."/>
            <person name="Gallinger C."/>
            <person name="Pawlowski J."/>
            <person name="Sierra R."/>
            <person name="Euteneuer U."/>
            <person name="Pillet L."/>
            <person name="Moustafa A."/>
            <person name="Platzer M."/>
            <person name="Groth M."/>
            <person name="Szafranski K."/>
            <person name="Schliwa M."/>
        </authorList>
    </citation>
    <scope>NUCLEOTIDE SEQUENCE [LARGE SCALE GENOMIC DNA]</scope>
</reference>
<dbReference type="Gene3D" id="3.40.50.300">
    <property type="entry name" value="P-loop containing nucleotide triphosphate hydrolases"/>
    <property type="match status" value="1"/>
</dbReference>
<dbReference type="InterPro" id="IPR027417">
    <property type="entry name" value="P-loop_NTPase"/>
</dbReference>
<dbReference type="InterPro" id="IPR003593">
    <property type="entry name" value="AAA+_ATPase"/>
</dbReference>
<dbReference type="CDD" id="cd00009">
    <property type="entry name" value="AAA"/>
    <property type="match status" value="1"/>
</dbReference>
<evidence type="ECO:0000259" key="2">
    <source>
        <dbReference type="SMART" id="SM00382"/>
    </source>
</evidence>
<dbReference type="GO" id="GO:0004842">
    <property type="term" value="F:ubiquitin-protein transferase activity"/>
    <property type="evidence" value="ECO:0007669"/>
    <property type="project" value="InterPro"/>
</dbReference>
<sequence length="1939" mass="228845">MKQLLVAVNILAKEKPPHFSVFEVLKHNLGVFDTINASVSHNSKNKSRCTPFEKFMIIPCFNFLTLTKQGSGHKELPSCWSIQNIDFGSEEKHSIDEATLAKVLILDLHLRKNNEFSPAIRIEKHLINLLYFNNQFIDFIVELLLDNTKFDKTTKTNLWEYLWSFEKCWSIFWSLYELHFNKWDTFIGKIQECVENFTNISKKLFKGFTSNDFISRVMESPSNVHQFFLFVKRQSSMYVFHCSKQKKSLCVYLSFFFTIKLFCDNNEMEGQGLIVMLELLRTRIADNEDTNEKITLTNNILRLLLRDKENRLLWITLLANSHSISTPDVFSKSLQESFKKWLNDKNEEEEEEEEEGFFERVSFHSKVLELVSSDTFANAKLYHQYLIESVNDKYNELWLNNKKWTSEEINMCAKVNWELWPQVIKNIDNIPKIEDLDKKDVESVSEKLCSSLDYCFGCRLWFEYKSPMQTKLSTFFGKVLTKLGTSYKLLSIHIHKYLIQHRKVIEDIFSHCPKDLKSSLQTLDKITNDYTQFSELIDLFKEIQDYLFEHDLSDRLKELKQQSDDWEAQGFIRVKESYKDELQLLKLYEQKMKEISERKESSMFQKMWEHFNSQYKSSQHQTSFSIFDKVFDDTKSMWKNFKQNLQNQTLKYQDLVWVFGGNPNDTDGIIKNLTGDMQYLFKEYNSEQRQAIVNDVEIKMKKEINLKEQLQSWIELKNVTEQMKECHPRKDSIQEDKKWQKYVKALARMEQVTRTKEDISITETSQCYDACIECVDKSSKLCVEIGLFDTLIKCKDQIKILAENENFNNNAHFKNTLNILTKSKLQRDQDLVAPLRHVNNTMKEKLWTYTLEDMTNLAKSILALHSDGQDFVINIKKCSDTDLNTISNLVNEADNTRTAKSLKQLKDAIRYGKWQFASCKEVLEGKKEKELTLNINNVTCSYQIKFWKKGGRIDIEKDEKGGTQNSKGSLELSVSLQMNEFEDSKKIWKQRLIEWNKQCFELREQFPALNYFCFNQVHFLFQKINQLNMPNCPDRFIQASKYVKPFLQKINCQVTDKDVNDILQKWKDSKDFTWNDAENNDNSNSFKKCRDSIAKFGHILNPLWNLSRHNFVSEKSISIGLHPGKPNLVIGSNERLFELLGLFEFQHFIPRAEHILICNETTTEEDIACLIFRAITNDKRMPLTTTETNRNSVKPLYCLVYPEKLTLATLDQICQDIYELLLSDIRLEHLKNCFYMFTVLSFNKTNALCKILAPFRVTLQGLSFQHLPNQMLSKLYRNQWTNNRAHDISTEPPWIQLYTSERVAMGKSRLIQRDIQRIREIHKTKTVHEICITFNSKDIDWIKIMDRFWSYHPCSNEMKNMDIGEGNTLIIYHLDISSCVSNRINNFLFELLFLQHINSNSQMSQCFHVNSNMIFLIEIPSTFDRSSPTLSFKQFFYLFFSTVQFPTIQVSSQDNEFEFEKEAQYAIKWMQEFYNGNLKLQQDIDPDTMPDFETNRMKTFMKKHFNAIAKSNPVHQCSFFKYLNQQFKPLAKSLLLKNKFSNADARSVQWRYDITKSVLEMAEILCCRQYNQIKSNPKEKEKKIESTGQEEFFLCKKWRGSKKCCYLVNQNGENISVLINDIKNVNRRQLDDFQKLKFYLFDWQQDLKNRELVFQVLYIAFYFNCSIFTFPITKKKKKKITNKIIELKTEEPTPQTEKEERLRLLLHILGTPNQGIMKEYEEKKMEAAESLHNQIVNKLCNDKEWSNYVLTFDNILKMVAIFMKIRTNTPVILMGETGCGKTSLIKYLALTANVQLIPVDVHGGFGRQEIRQVMEDCDARLLKEKESKTEMWVFLDEVNTSPDIGWFKELICDHRLDGVKISDQIKIIAACNPYRPRKVQTSDITNKNDPLSKWMYRVVPLCDTMKEYQYIQAMTKQIKCKFDKNTVVYKKMQQWEFKI</sequence>
<dbReference type="SMART" id="SM00382">
    <property type="entry name" value="AAA"/>
    <property type="match status" value="1"/>
</dbReference>
<dbReference type="InterPro" id="IPR031248">
    <property type="entry name" value="RNF213"/>
</dbReference>
<name>X6MXI9_RETFI</name>
<keyword evidence="1" id="KW-0175">Coiled coil</keyword>
<evidence type="ECO:0000313" key="3">
    <source>
        <dbReference type="EMBL" id="ETO18534.1"/>
    </source>
</evidence>
<dbReference type="Proteomes" id="UP000023152">
    <property type="component" value="Unassembled WGS sequence"/>
</dbReference>
<dbReference type="PANTHER" id="PTHR22605:SF1">
    <property type="entry name" value="RZ-TYPE DOMAIN-CONTAINING PROTEIN"/>
    <property type="match status" value="1"/>
</dbReference>
<dbReference type="PANTHER" id="PTHR22605">
    <property type="entry name" value="RZ-TYPE DOMAIN-CONTAINING PROTEIN"/>
    <property type="match status" value="1"/>
</dbReference>
<accession>X6MXI9</accession>
<dbReference type="GO" id="GO:0016887">
    <property type="term" value="F:ATP hydrolysis activity"/>
    <property type="evidence" value="ECO:0007669"/>
    <property type="project" value="InterPro"/>
</dbReference>
<gene>
    <name evidence="3" type="ORF">RFI_18732</name>
</gene>
<dbReference type="EMBL" id="ASPP01014771">
    <property type="protein sequence ID" value="ETO18534.1"/>
    <property type="molecule type" value="Genomic_DNA"/>
</dbReference>
<feature type="coiled-coil region" evidence="1">
    <location>
        <begin position="549"/>
        <end position="598"/>
    </location>
</feature>
<feature type="domain" description="AAA+ ATPase" evidence="2">
    <location>
        <begin position="1767"/>
        <end position="1890"/>
    </location>
</feature>
<evidence type="ECO:0000313" key="4">
    <source>
        <dbReference type="Proteomes" id="UP000023152"/>
    </source>
</evidence>
<comment type="caution">
    <text evidence="3">The sequence shown here is derived from an EMBL/GenBank/DDBJ whole genome shotgun (WGS) entry which is preliminary data.</text>
</comment>
<feature type="non-terminal residue" evidence="3">
    <location>
        <position position="1939"/>
    </location>
</feature>
<proteinExistence type="predicted"/>
<evidence type="ECO:0000256" key="1">
    <source>
        <dbReference type="SAM" id="Coils"/>
    </source>
</evidence>